<feature type="transmembrane region" description="Helical" evidence="5">
    <location>
        <begin position="112"/>
        <end position="137"/>
    </location>
</feature>
<dbReference type="PANTHER" id="PTHR31652">
    <property type="entry name" value="LIMR FAMILY PROTEIN DDB_G0283707-RELATED"/>
    <property type="match status" value="1"/>
</dbReference>
<organism evidence="6 7">
    <name type="scientific">Tritrichomonas musculus</name>
    <dbReference type="NCBI Taxonomy" id="1915356"/>
    <lineage>
        <taxon>Eukaryota</taxon>
        <taxon>Metamonada</taxon>
        <taxon>Parabasalia</taxon>
        <taxon>Tritrichomonadida</taxon>
        <taxon>Tritrichomonadidae</taxon>
        <taxon>Tritrichomonas</taxon>
    </lineage>
</organism>
<protein>
    <recommendedName>
        <fullName evidence="8">LMBR1-like conserved region family protein</fullName>
    </recommendedName>
</protein>
<feature type="transmembrane region" description="Helical" evidence="5">
    <location>
        <begin position="39"/>
        <end position="59"/>
    </location>
</feature>
<accession>A0ABR2KKG9</accession>
<evidence type="ECO:0000256" key="5">
    <source>
        <dbReference type="SAM" id="Phobius"/>
    </source>
</evidence>
<feature type="transmembrane region" description="Helical" evidence="5">
    <location>
        <begin position="295"/>
        <end position="323"/>
    </location>
</feature>
<comment type="subcellular location">
    <subcellularLocation>
        <location evidence="1">Membrane</location>
        <topology evidence="1">Multi-pass membrane protein</topology>
    </subcellularLocation>
</comment>
<feature type="transmembrane region" description="Helical" evidence="5">
    <location>
        <begin position="343"/>
        <end position="372"/>
    </location>
</feature>
<dbReference type="Proteomes" id="UP001470230">
    <property type="component" value="Unassembled WGS sequence"/>
</dbReference>
<dbReference type="PANTHER" id="PTHR31652:SF0">
    <property type="entry name" value="LIMR FAMILY PROTEIN DDB_G0283707-RELATED"/>
    <property type="match status" value="1"/>
</dbReference>
<evidence type="ECO:0000313" key="7">
    <source>
        <dbReference type="Proteomes" id="UP001470230"/>
    </source>
</evidence>
<keyword evidence="2 5" id="KW-0812">Transmembrane</keyword>
<evidence type="ECO:0000256" key="2">
    <source>
        <dbReference type="ARBA" id="ARBA00022692"/>
    </source>
</evidence>
<keyword evidence="4 5" id="KW-0472">Membrane</keyword>
<evidence type="ECO:0000256" key="3">
    <source>
        <dbReference type="ARBA" id="ARBA00022989"/>
    </source>
</evidence>
<feature type="transmembrane region" description="Helical" evidence="5">
    <location>
        <begin position="6"/>
        <end position="27"/>
    </location>
</feature>
<gene>
    <name evidence="6" type="ORF">M9Y10_028580</name>
</gene>
<dbReference type="EMBL" id="JAPFFF010000004">
    <property type="protein sequence ID" value="KAK8891372.1"/>
    <property type="molecule type" value="Genomic_DNA"/>
</dbReference>
<feature type="transmembrane region" description="Helical" evidence="5">
    <location>
        <begin position="393"/>
        <end position="415"/>
    </location>
</feature>
<evidence type="ECO:0000256" key="1">
    <source>
        <dbReference type="ARBA" id="ARBA00004141"/>
    </source>
</evidence>
<feature type="transmembrane region" description="Helical" evidence="5">
    <location>
        <begin position="79"/>
        <end position="100"/>
    </location>
</feature>
<keyword evidence="7" id="KW-1185">Reference proteome</keyword>
<reference evidence="6 7" key="1">
    <citation type="submission" date="2024-04" db="EMBL/GenBank/DDBJ databases">
        <title>Tritrichomonas musculus Genome.</title>
        <authorList>
            <person name="Alves-Ferreira E."/>
            <person name="Grigg M."/>
            <person name="Lorenzi H."/>
            <person name="Galac M."/>
        </authorList>
    </citation>
    <scope>NUCLEOTIDE SEQUENCE [LARGE SCALE GENOMIC DNA]</scope>
    <source>
        <strain evidence="6 7">EAF2021</strain>
    </source>
</reference>
<proteinExistence type="predicted"/>
<feature type="transmembrane region" description="Helical" evidence="5">
    <location>
        <begin position="435"/>
        <end position="456"/>
    </location>
</feature>
<comment type="caution">
    <text evidence="6">The sequence shown here is derived from an EMBL/GenBank/DDBJ whole genome shotgun (WGS) entry which is preliminary data.</text>
</comment>
<dbReference type="InterPro" id="IPR006876">
    <property type="entry name" value="LMBR1-like_membr_prot"/>
</dbReference>
<keyword evidence="3 5" id="KW-1133">Transmembrane helix</keyword>
<sequence length="499" mass="56708">MGVDVFLIIAVIIFTVLALLVGFYYVYMFEHPEDKGKAWFYKVIVILSLGFSAMNVLILPIDAINRTSGNTLNVEVMCWIFTIGSLVLAFVLIPFSIMYYEGQDDEDVKRPLLRAILCVIPFLLFILILFLILWFAVGRCEVPIDIYEGRVVTSATPTECQGNECKENSTHWNITPSAIVYCVSLIGFVGYLLLIILEGCGFITLPFNLIQSFVNRPKPITLEVFTKATNALNRWAEELLTEGEVLKAKVLKHGRNHQKVRQRLAKYEFQVDALEKTYAQVQISYKLRGGNPVGYWLKLILGICGIIITIVWILHIILCYLAHVTPFLNTFFDKVNDGFPYAAVVFFAFFVFYLYWCVLDGTTTVGINLLIIRLHGMEKHNTPMSSMLFNTGVMLFASFGVALFSCMNFSVYQRLTALDMIYGVQMQTLAGLKYIWKYGVYVMFACIVAALIWKCVTLKKKDDKIDNIKELFEAYDTAGINAKDSKKEKKKVLTEDIVP</sequence>
<evidence type="ECO:0000256" key="4">
    <source>
        <dbReference type="ARBA" id="ARBA00023136"/>
    </source>
</evidence>
<evidence type="ECO:0008006" key="8">
    <source>
        <dbReference type="Google" id="ProtNLM"/>
    </source>
</evidence>
<dbReference type="Pfam" id="PF04791">
    <property type="entry name" value="LMBR1"/>
    <property type="match status" value="1"/>
</dbReference>
<name>A0ABR2KKG9_9EUKA</name>
<evidence type="ECO:0000313" key="6">
    <source>
        <dbReference type="EMBL" id="KAK8891372.1"/>
    </source>
</evidence>